<keyword evidence="7" id="KW-0812">Transmembrane</keyword>
<dbReference type="Pfam" id="PF00399">
    <property type="entry name" value="PIR"/>
    <property type="match status" value="3"/>
</dbReference>
<dbReference type="PANTHER" id="PTHR47254">
    <property type="entry name" value="CELL WALL MANNOPROTEIN CIS3-RELATED"/>
    <property type="match status" value="1"/>
</dbReference>
<keyword evidence="3" id="KW-0964">Secreted</keyword>
<feature type="signal peptide" evidence="8">
    <location>
        <begin position="1"/>
        <end position="16"/>
    </location>
</feature>
<reference evidence="10" key="1">
    <citation type="submission" date="2023-06" db="EMBL/GenBank/DDBJ databases">
        <title>Draft genome of Marssonina rosae.</title>
        <authorList>
            <person name="Cheng Q."/>
        </authorList>
    </citation>
    <scope>NUCLEOTIDE SEQUENCE</scope>
    <source>
        <strain evidence="10">R4</strain>
    </source>
</reference>
<keyword evidence="5" id="KW-0677">Repeat</keyword>
<dbReference type="AlphaFoldDB" id="A0AAD9SXM2"/>
<dbReference type="PROSITE" id="PS50256">
    <property type="entry name" value="PIR_REPEAT_2"/>
    <property type="match status" value="4"/>
</dbReference>
<evidence type="ECO:0000256" key="3">
    <source>
        <dbReference type="ARBA" id="ARBA00022525"/>
    </source>
</evidence>
<comment type="similarity">
    <text evidence="6">Belongs to the PIR protein family.</text>
</comment>
<comment type="subcellular location">
    <subcellularLocation>
        <location evidence="1">Secreted</location>
        <location evidence="1">Cell wall</location>
    </subcellularLocation>
</comment>
<feature type="transmembrane region" description="Helical" evidence="7">
    <location>
        <begin position="314"/>
        <end position="333"/>
    </location>
</feature>
<evidence type="ECO:0000256" key="1">
    <source>
        <dbReference type="ARBA" id="ARBA00004191"/>
    </source>
</evidence>
<dbReference type="GO" id="GO:0009277">
    <property type="term" value="C:fungal-type cell wall"/>
    <property type="evidence" value="ECO:0007669"/>
    <property type="project" value="TreeGrafter"/>
</dbReference>
<evidence type="ECO:0000256" key="8">
    <source>
        <dbReference type="SAM" id="SignalP"/>
    </source>
</evidence>
<comment type="caution">
    <text evidence="10">The sequence shown here is derived from an EMBL/GenBank/DDBJ whole genome shotgun (WGS) entry which is preliminary data.</text>
</comment>
<keyword evidence="4 8" id="KW-0732">Signal</keyword>
<dbReference type="EMBL" id="JAUBYV010000009">
    <property type="protein sequence ID" value="KAK2624892.1"/>
    <property type="molecule type" value="Genomic_DNA"/>
</dbReference>
<dbReference type="InterPro" id="IPR054508">
    <property type="entry name" value="PIR1-like_C"/>
</dbReference>
<evidence type="ECO:0000313" key="10">
    <source>
        <dbReference type="EMBL" id="KAK2624892.1"/>
    </source>
</evidence>
<dbReference type="GO" id="GO:0031505">
    <property type="term" value="P:fungal-type cell wall organization"/>
    <property type="evidence" value="ECO:0007669"/>
    <property type="project" value="UniProtKB-ARBA"/>
</dbReference>
<dbReference type="GO" id="GO:0005199">
    <property type="term" value="F:structural constituent of cell wall"/>
    <property type="evidence" value="ECO:0007669"/>
    <property type="project" value="InterPro"/>
</dbReference>
<dbReference type="InterPro" id="IPR000420">
    <property type="entry name" value="Yeast_PIR_rpt"/>
</dbReference>
<sequence length="334" mass="33510">MHTTLTLAALASAVFALPHVARDAPAGCSTSYDGDFQITILNGSSIIKRDLSPRAASTCGQEGYLTATLEDGNLVDNKGRIGSIVSNRQFQFDGPPAQAGAVYSEGWSICSNGSLATPAGSTLFYSCRSGEFANLYDESVAEYCLPVYIDVLPCSSDSSGDVSEQADGQPTATTSVAAVTQISDGQPQGETTAPAITQIADGQLQGMPAVTQVADGQLQIPTGAPAAITQIGDGQVQAPTTAGAPAATQITDGQVQVPTTAAAPATQIGDGQVQVPTVAPTAGATQIPDGQLQSNVSTTATPSPIPVSAGSANIPLLAGILASAVLGVAAAFFL</sequence>
<evidence type="ECO:0000256" key="6">
    <source>
        <dbReference type="ARBA" id="ARBA00038219"/>
    </source>
</evidence>
<dbReference type="PANTHER" id="PTHR47254:SF1">
    <property type="entry name" value="CELL WALL MANNOPROTEIN CIS3-RELATED"/>
    <property type="match status" value="1"/>
</dbReference>
<organism evidence="10 11">
    <name type="scientific">Diplocarpon rosae</name>
    <dbReference type="NCBI Taxonomy" id="946125"/>
    <lineage>
        <taxon>Eukaryota</taxon>
        <taxon>Fungi</taxon>
        <taxon>Dikarya</taxon>
        <taxon>Ascomycota</taxon>
        <taxon>Pezizomycotina</taxon>
        <taxon>Leotiomycetes</taxon>
        <taxon>Helotiales</taxon>
        <taxon>Drepanopezizaceae</taxon>
        <taxon>Diplocarpon</taxon>
    </lineage>
</organism>
<feature type="domain" description="Cell wall mannoprotein PIR1-like C-terminal" evidence="9">
    <location>
        <begin position="72"/>
        <end position="147"/>
    </location>
</feature>
<gene>
    <name evidence="10" type="ORF">QTJ16_006085</name>
</gene>
<name>A0AAD9SXM2_9HELO</name>
<dbReference type="InterPro" id="IPR051153">
    <property type="entry name" value="Yeast_CWMannoprotein_PIR"/>
</dbReference>
<feature type="chain" id="PRO_5042241669" description="Cell wall mannoprotein PIR1-like C-terminal domain-containing protein" evidence="8">
    <location>
        <begin position="17"/>
        <end position="334"/>
    </location>
</feature>
<evidence type="ECO:0000256" key="2">
    <source>
        <dbReference type="ARBA" id="ARBA00022512"/>
    </source>
</evidence>
<keyword evidence="11" id="KW-1185">Reference proteome</keyword>
<keyword evidence="2" id="KW-0134">Cell wall</keyword>
<accession>A0AAD9SXM2</accession>
<proteinExistence type="inferred from homology"/>
<keyword evidence="7" id="KW-0472">Membrane</keyword>
<evidence type="ECO:0000313" key="11">
    <source>
        <dbReference type="Proteomes" id="UP001285354"/>
    </source>
</evidence>
<evidence type="ECO:0000259" key="9">
    <source>
        <dbReference type="Pfam" id="PF22799"/>
    </source>
</evidence>
<evidence type="ECO:0000256" key="4">
    <source>
        <dbReference type="ARBA" id="ARBA00022729"/>
    </source>
</evidence>
<evidence type="ECO:0000256" key="7">
    <source>
        <dbReference type="SAM" id="Phobius"/>
    </source>
</evidence>
<keyword evidence="7" id="KW-1133">Transmembrane helix</keyword>
<dbReference type="Pfam" id="PF22799">
    <property type="entry name" value="PIR1-like_C"/>
    <property type="match status" value="1"/>
</dbReference>
<evidence type="ECO:0000256" key="5">
    <source>
        <dbReference type="ARBA" id="ARBA00022737"/>
    </source>
</evidence>
<protein>
    <recommendedName>
        <fullName evidence="9">Cell wall mannoprotein PIR1-like C-terminal domain-containing protein</fullName>
    </recommendedName>
</protein>
<dbReference type="Proteomes" id="UP001285354">
    <property type="component" value="Unassembled WGS sequence"/>
</dbReference>